<dbReference type="PANTHER" id="PTHR43065:SF46">
    <property type="entry name" value="C4-DICARBOXYLATE TRANSPORT SENSOR PROTEIN DCTB"/>
    <property type="match status" value="1"/>
</dbReference>
<dbReference type="CDD" id="cd00130">
    <property type="entry name" value="PAS"/>
    <property type="match status" value="2"/>
</dbReference>
<evidence type="ECO:0000313" key="12">
    <source>
        <dbReference type="Proteomes" id="UP000229498"/>
    </source>
</evidence>
<dbReference type="Gene3D" id="3.30.450.20">
    <property type="entry name" value="PAS domain"/>
    <property type="match status" value="3"/>
</dbReference>
<dbReference type="SUPFAM" id="SSF55874">
    <property type="entry name" value="ATPase domain of HSP90 chaperone/DNA topoisomerase II/histidine kinase"/>
    <property type="match status" value="1"/>
</dbReference>
<dbReference type="Pfam" id="PF00512">
    <property type="entry name" value="HisKA"/>
    <property type="match status" value="1"/>
</dbReference>
<dbReference type="Pfam" id="PF08448">
    <property type="entry name" value="PAS_4"/>
    <property type="match status" value="1"/>
</dbReference>
<comment type="catalytic activity">
    <reaction evidence="1">
        <text>ATP + protein L-histidine = ADP + protein N-phospho-L-histidine.</text>
        <dbReference type="EC" id="2.7.13.3"/>
    </reaction>
</comment>
<dbReference type="InterPro" id="IPR035965">
    <property type="entry name" value="PAS-like_dom_sf"/>
</dbReference>
<keyword evidence="7" id="KW-0067">ATP-binding</keyword>
<dbReference type="SMART" id="SM00388">
    <property type="entry name" value="HisKA"/>
    <property type="match status" value="1"/>
</dbReference>
<dbReference type="InterPro" id="IPR003661">
    <property type="entry name" value="HisK_dim/P_dom"/>
</dbReference>
<dbReference type="InterPro" id="IPR000014">
    <property type="entry name" value="PAS"/>
</dbReference>
<evidence type="ECO:0000256" key="7">
    <source>
        <dbReference type="ARBA" id="ARBA00022840"/>
    </source>
</evidence>
<dbReference type="GO" id="GO:0000155">
    <property type="term" value="F:phosphorelay sensor kinase activity"/>
    <property type="evidence" value="ECO:0007669"/>
    <property type="project" value="InterPro"/>
</dbReference>
<dbReference type="CDD" id="cd00082">
    <property type="entry name" value="HisKA"/>
    <property type="match status" value="1"/>
</dbReference>
<dbReference type="Gene3D" id="3.30.565.10">
    <property type="entry name" value="Histidine kinase-like ATPase, C-terminal domain"/>
    <property type="match status" value="1"/>
</dbReference>
<gene>
    <name evidence="11" type="ORF">CVT23_12900</name>
</gene>
<dbReference type="InterPro" id="IPR005467">
    <property type="entry name" value="His_kinase_dom"/>
</dbReference>
<evidence type="ECO:0000259" key="10">
    <source>
        <dbReference type="PROSITE" id="PS50113"/>
    </source>
</evidence>
<dbReference type="InterPro" id="IPR036097">
    <property type="entry name" value="HisK_dim/P_sf"/>
</dbReference>
<evidence type="ECO:0000313" key="11">
    <source>
        <dbReference type="EMBL" id="PJK29284.1"/>
    </source>
</evidence>
<evidence type="ECO:0000256" key="1">
    <source>
        <dbReference type="ARBA" id="ARBA00000085"/>
    </source>
</evidence>
<evidence type="ECO:0000256" key="5">
    <source>
        <dbReference type="ARBA" id="ARBA00022741"/>
    </source>
</evidence>
<organism evidence="11 12">
    <name type="scientific">Minwuia thermotolerans</name>
    <dbReference type="NCBI Taxonomy" id="2056226"/>
    <lineage>
        <taxon>Bacteria</taxon>
        <taxon>Pseudomonadati</taxon>
        <taxon>Pseudomonadota</taxon>
        <taxon>Alphaproteobacteria</taxon>
        <taxon>Minwuiales</taxon>
        <taxon>Minwuiaceae</taxon>
        <taxon>Minwuia</taxon>
    </lineage>
</organism>
<reference evidence="11 12" key="1">
    <citation type="submission" date="2017-11" db="EMBL/GenBank/DDBJ databases">
        <title>Draft genome sequence of Rhizobiales bacterium SY3-13.</title>
        <authorList>
            <person name="Sun C."/>
        </authorList>
    </citation>
    <scope>NUCLEOTIDE SEQUENCE [LARGE SCALE GENOMIC DNA]</scope>
    <source>
        <strain evidence="11 12">SY3-13</strain>
    </source>
</reference>
<sequence length="638" mass="69098">MTTRKTVTPEPGTDSERLIDLFERAGRFGAWRIDLPDRRFRPIRGIFQLLGDVRLDRDLPVDDVLAQFGRADREALRQGLDRLVADGARLSHETALIERNGRPLAVVVEALPEFGPDGAVSGVVGITRDVTERVLAERERARAEARLRGVFDALDRSGVGIGAIDAAGRVTMARPALLSLTGHRSEAEVLGRRWVDLQGPGGRADLEAALGALDAGAAGGELGDVEWLRPDGRRLHLAVRLAPSLGGGRVISLVDQSEQYAAREESRARESRTRAILDAIDAAGIGFCVEDHAGGIFAVSPRLAELFGVGRDEDLLGRRWKDVLDLPQEVRTLSDEEDRAHAAGRPRPVVYPAFELRRRDGAVARLHARSTPLPGIGRLLLVLDETERWRMERRQAEVDRHLQRVQKLEAVGQLAGGVAHEINNLLHPIRTFARAAAAAGDAADRDRYLARVRECADKARDIVREMLSFARGSEGQMAPAPLGALVADSVAFSRDLPLRGVEIELDLPDEEIVATVNETEFTQVLLNLLTNAADAMADRGIVRVQLSAVDLTEGARPGAAAGRYARIAVSDDGPGMSREVLDRIFEPFFTTKEPGKGTGLGLSVVYGIIHRWGGLIEVESAPGRGASVIILLPAADGS</sequence>
<comment type="caution">
    <text evidence="11">The sequence shown here is derived from an EMBL/GenBank/DDBJ whole genome shotgun (WGS) entry which is preliminary data.</text>
</comment>
<keyword evidence="6" id="KW-0418">Kinase</keyword>
<dbReference type="OrthoDB" id="489241at2"/>
<dbReference type="AlphaFoldDB" id="A0A2M9G0T5"/>
<evidence type="ECO:0000256" key="4">
    <source>
        <dbReference type="ARBA" id="ARBA00022679"/>
    </source>
</evidence>
<accession>A0A2M9G0T5</accession>
<evidence type="ECO:0000256" key="3">
    <source>
        <dbReference type="ARBA" id="ARBA00022553"/>
    </source>
</evidence>
<dbReference type="SUPFAM" id="SSF55785">
    <property type="entry name" value="PYP-like sensor domain (PAS domain)"/>
    <property type="match status" value="3"/>
</dbReference>
<dbReference type="InterPro" id="IPR004358">
    <property type="entry name" value="Sig_transdc_His_kin-like_C"/>
</dbReference>
<dbReference type="PROSITE" id="PS50109">
    <property type="entry name" value="HIS_KIN"/>
    <property type="match status" value="1"/>
</dbReference>
<evidence type="ECO:0000259" key="9">
    <source>
        <dbReference type="PROSITE" id="PS50109"/>
    </source>
</evidence>
<evidence type="ECO:0000256" key="6">
    <source>
        <dbReference type="ARBA" id="ARBA00022777"/>
    </source>
</evidence>
<dbReference type="SMART" id="SM00091">
    <property type="entry name" value="PAS"/>
    <property type="match status" value="2"/>
</dbReference>
<dbReference type="Gene3D" id="1.10.287.130">
    <property type="match status" value="1"/>
</dbReference>
<dbReference type="InterPro" id="IPR013656">
    <property type="entry name" value="PAS_4"/>
</dbReference>
<keyword evidence="5" id="KW-0547">Nucleotide-binding</keyword>
<dbReference type="SMART" id="SM00387">
    <property type="entry name" value="HATPase_c"/>
    <property type="match status" value="1"/>
</dbReference>
<evidence type="ECO:0000256" key="2">
    <source>
        <dbReference type="ARBA" id="ARBA00012438"/>
    </source>
</evidence>
<dbReference type="SUPFAM" id="SSF47384">
    <property type="entry name" value="Homodimeric domain of signal transducing histidine kinase"/>
    <property type="match status" value="1"/>
</dbReference>
<feature type="domain" description="Histidine kinase" evidence="9">
    <location>
        <begin position="417"/>
        <end position="636"/>
    </location>
</feature>
<dbReference type="InterPro" id="IPR003594">
    <property type="entry name" value="HATPase_dom"/>
</dbReference>
<dbReference type="Pfam" id="PF13188">
    <property type="entry name" value="PAS_8"/>
    <property type="match status" value="1"/>
</dbReference>
<keyword evidence="3" id="KW-0597">Phosphoprotein</keyword>
<keyword evidence="8" id="KW-0902">Two-component regulatory system</keyword>
<dbReference type="EMBL" id="PHIG01000034">
    <property type="protein sequence ID" value="PJK29284.1"/>
    <property type="molecule type" value="Genomic_DNA"/>
</dbReference>
<dbReference type="NCBIfam" id="TIGR00229">
    <property type="entry name" value="sensory_box"/>
    <property type="match status" value="1"/>
</dbReference>
<dbReference type="InterPro" id="IPR000700">
    <property type="entry name" value="PAS-assoc_C"/>
</dbReference>
<keyword evidence="12" id="KW-1185">Reference proteome</keyword>
<dbReference type="Proteomes" id="UP000229498">
    <property type="component" value="Unassembled WGS sequence"/>
</dbReference>
<dbReference type="Pfam" id="PF13426">
    <property type="entry name" value="PAS_9"/>
    <property type="match status" value="1"/>
</dbReference>
<dbReference type="PRINTS" id="PR00344">
    <property type="entry name" value="BCTRLSENSOR"/>
</dbReference>
<dbReference type="PANTHER" id="PTHR43065">
    <property type="entry name" value="SENSOR HISTIDINE KINASE"/>
    <property type="match status" value="1"/>
</dbReference>
<dbReference type="PROSITE" id="PS50113">
    <property type="entry name" value="PAC"/>
    <property type="match status" value="1"/>
</dbReference>
<dbReference type="Pfam" id="PF02518">
    <property type="entry name" value="HATPase_c"/>
    <property type="match status" value="1"/>
</dbReference>
<dbReference type="GO" id="GO:0005524">
    <property type="term" value="F:ATP binding"/>
    <property type="evidence" value="ECO:0007669"/>
    <property type="project" value="UniProtKB-KW"/>
</dbReference>
<name>A0A2M9G0T5_9PROT</name>
<dbReference type="RefSeq" id="WP_109795897.1">
    <property type="nucleotide sequence ID" value="NZ_PHIG01000034.1"/>
</dbReference>
<dbReference type="EC" id="2.7.13.3" evidence="2"/>
<feature type="domain" description="PAC" evidence="10">
    <location>
        <begin position="90"/>
        <end position="142"/>
    </location>
</feature>
<keyword evidence="4" id="KW-0808">Transferase</keyword>
<proteinExistence type="predicted"/>
<dbReference type="InterPro" id="IPR036890">
    <property type="entry name" value="HATPase_C_sf"/>
</dbReference>
<protein>
    <recommendedName>
        <fullName evidence="2">histidine kinase</fullName>
        <ecNumber evidence="2">2.7.13.3</ecNumber>
    </recommendedName>
</protein>
<evidence type="ECO:0000256" key="8">
    <source>
        <dbReference type="ARBA" id="ARBA00023012"/>
    </source>
</evidence>